<reference evidence="11" key="1">
    <citation type="journal article" date="2023" name="Mol. Biol. Evol.">
        <title>Third-Generation Sequencing Reveals the Adaptive Role of the Epigenome in Three Deep-Sea Polychaetes.</title>
        <authorList>
            <person name="Perez M."/>
            <person name="Aroh O."/>
            <person name="Sun Y."/>
            <person name="Lan Y."/>
            <person name="Juniper S.K."/>
            <person name="Young C.R."/>
            <person name="Angers B."/>
            <person name="Qian P.Y."/>
        </authorList>
    </citation>
    <scope>NUCLEOTIDE SEQUENCE</scope>
    <source>
        <strain evidence="11">P08H-3</strain>
    </source>
</reference>
<feature type="active site" evidence="6">
    <location>
        <position position="449"/>
    </location>
</feature>
<keyword evidence="8" id="KW-0479">Metal-binding</keyword>
<name>A0AAD9N6C6_9ANNE</name>
<keyword evidence="7" id="KW-0067">ATP-binding</keyword>
<feature type="binding site" evidence="8">
    <location>
        <position position="297"/>
    </location>
    <ligand>
        <name>Mn(2+)</name>
        <dbReference type="ChEBI" id="CHEBI:29035"/>
    </ligand>
</feature>
<dbReference type="Proteomes" id="UP001208570">
    <property type="component" value="Unassembled WGS sequence"/>
</dbReference>
<evidence type="ECO:0000256" key="9">
    <source>
        <dbReference type="SAM" id="Phobius"/>
    </source>
</evidence>
<comment type="caution">
    <text evidence="11">The sequence shown here is derived from an EMBL/GenBank/DDBJ whole genome shotgun (WGS) entry which is preliminary data.</text>
</comment>
<feature type="binding site" evidence="7">
    <location>
        <position position="260"/>
    </location>
    <ligand>
        <name>ATP</name>
        <dbReference type="ChEBI" id="CHEBI:30616"/>
    </ligand>
</feature>
<dbReference type="GO" id="GO:0016773">
    <property type="term" value="F:phosphotransferase activity, alcohol group as acceptor"/>
    <property type="evidence" value="ECO:0007669"/>
    <property type="project" value="TreeGrafter"/>
</dbReference>
<dbReference type="InterPro" id="IPR024869">
    <property type="entry name" value="FAM20"/>
</dbReference>
<keyword evidence="9" id="KW-0812">Transmembrane</keyword>
<evidence type="ECO:0000259" key="10">
    <source>
        <dbReference type="Pfam" id="PF06702"/>
    </source>
</evidence>
<feature type="binding site" evidence="8">
    <location>
        <position position="469"/>
    </location>
    <ligand>
        <name>Mn(2+)</name>
        <dbReference type="ChEBI" id="CHEBI:29035"/>
    </ligand>
</feature>
<keyword evidence="7" id="KW-0547">Nucleotide-binding</keyword>
<evidence type="ECO:0000313" key="11">
    <source>
        <dbReference type="EMBL" id="KAK2158440.1"/>
    </source>
</evidence>
<dbReference type="PANTHER" id="PTHR12450:SF22">
    <property type="entry name" value="EXTRACELLULAR SERINE_THREONINE PROTEIN CG31145"/>
    <property type="match status" value="1"/>
</dbReference>
<keyword evidence="8" id="KW-0464">Manganese</keyword>
<keyword evidence="9" id="KW-0472">Membrane</keyword>
<evidence type="ECO:0000256" key="1">
    <source>
        <dbReference type="ARBA" id="ARBA00004555"/>
    </source>
</evidence>
<feature type="binding site" evidence="7">
    <location>
        <begin position="379"/>
        <end position="382"/>
    </location>
    <ligand>
        <name>ATP</name>
        <dbReference type="ChEBI" id="CHEBI:30616"/>
    </ligand>
</feature>
<protein>
    <recommendedName>
        <fullName evidence="10">FAM20 C-terminal domain-containing protein</fullName>
    </recommendedName>
</protein>
<evidence type="ECO:0000256" key="6">
    <source>
        <dbReference type="PIRSR" id="PIRSR624869-1"/>
    </source>
</evidence>
<dbReference type="GO" id="GO:0005524">
    <property type="term" value="F:ATP binding"/>
    <property type="evidence" value="ECO:0007669"/>
    <property type="project" value="UniProtKB-KW"/>
</dbReference>
<keyword evidence="9" id="KW-1133">Transmembrane helix</keyword>
<feature type="transmembrane region" description="Helical" evidence="9">
    <location>
        <begin position="7"/>
        <end position="26"/>
    </location>
</feature>
<evidence type="ECO:0000256" key="4">
    <source>
        <dbReference type="ARBA" id="ARBA00023157"/>
    </source>
</evidence>
<dbReference type="EMBL" id="JAODUP010000170">
    <property type="protein sequence ID" value="KAK2158440.1"/>
    <property type="molecule type" value="Genomic_DNA"/>
</dbReference>
<feature type="binding site" evidence="7">
    <location>
        <position position="276"/>
    </location>
    <ligand>
        <name>ATP</name>
        <dbReference type="ChEBI" id="CHEBI:30616"/>
    </ligand>
</feature>
<proteinExistence type="inferred from homology"/>
<dbReference type="AlphaFoldDB" id="A0AAD9N6C6"/>
<evidence type="ECO:0000256" key="7">
    <source>
        <dbReference type="PIRSR" id="PIRSR624869-2"/>
    </source>
</evidence>
<evidence type="ECO:0000256" key="2">
    <source>
        <dbReference type="ARBA" id="ARBA00006557"/>
    </source>
</evidence>
<dbReference type="Pfam" id="PF06702">
    <property type="entry name" value="Fam20C"/>
    <property type="match status" value="1"/>
</dbReference>
<dbReference type="InterPro" id="IPR009581">
    <property type="entry name" value="FAM20_C"/>
</dbReference>
<evidence type="ECO:0000256" key="3">
    <source>
        <dbReference type="ARBA" id="ARBA00023034"/>
    </source>
</evidence>
<sequence>MRYKERLVFLFIGAWFLCSFIGVYIYRILSTVDQQQQQTRIVFHRRDPGLGRQSGLTALRLWSRLVAHNETASRLTEEFLEEAMVSNRSKAVDLELIGELWKRFRSEFQGLESPILPRKLGIDELISWGHFVEYVKDMVSEPDEVIEEPEDINPVVVEYEDYSEPPYRALSKDILDLLLKITREMKEVRVPRNDLGERLNIHHTHKRKTEHVLPAWRRLQNHMRRHQLYSSTDPALDEVLHNLRIQPITGLEIKPDSGTQNKLFFRLKDGSRTLAKPKRMPIDIETPPERYQFDDFEKFYAEVASFHLDRIMGFNRVPPVVSRYINLTSEVRKFASYELEKTFYKSLEGDICFFGICEQFCDTPFAVCGTPDLIPVSMAFYLPSRTKVGRLSWENPWKQSYCRYERAPWEGDDLYCHRYVLSDDFFHRTRRLLDIIDMAVFDFIQGNLDRHHYHSFEVFQNDSDIFLYDNGRAFARAYRDDFGILMPLTQCCMIRFSTLERLLGLYLDRVSLGDKLRISLEDEIVRPLLAKRHLRAVNRRLVLVLEAVYDCITAADGDYKKVIRDDGY</sequence>
<evidence type="ECO:0000256" key="5">
    <source>
        <dbReference type="ARBA" id="ARBA00023180"/>
    </source>
</evidence>
<keyword evidence="4" id="KW-1015">Disulfide bond</keyword>
<organism evidence="11 12">
    <name type="scientific">Paralvinella palmiformis</name>
    <dbReference type="NCBI Taxonomy" id="53620"/>
    <lineage>
        <taxon>Eukaryota</taxon>
        <taxon>Metazoa</taxon>
        <taxon>Spiralia</taxon>
        <taxon>Lophotrochozoa</taxon>
        <taxon>Annelida</taxon>
        <taxon>Polychaeta</taxon>
        <taxon>Sedentaria</taxon>
        <taxon>Canalipalpata</taxon>
        <taxon>Terebellida</taxon>
        <taxon>Terebelliformia</taxon>
        <taxon>Alvinellidae</taxon>
        <taxon>Paralvinella</taxon>
    </lineage>
</organism>
<comment type="cofactor">
    <cofactor evidence="8">
        <name>Mn(2+)</name>
        <dbReference type="ChEBI" id="CHEBI:29035"/>
    </cofactor>
</comment>
<feature type="binding site" evidence="7">
    <location>
        <position position="297"/>
    </location>
    <ligand>
        <name>ATP</name>
        <dbReference type="ChEBI" id="CHEBI:30616"/>
    </ligand>
</feature>
<evidence type="ECO:0000256" key="8">
    <source>
        <dbReference type="PIRSR" id="PIRSR624869-3"/>
    </source>
</evidence>
<evidence type="ECO:0000313" key="12">
    <source>
        <dbReference type="Proteomes" id="UP001208570"/>
    </source>
</evidence>
<dbReference type="PANTHER" id="PTHR12450">
    <property type="entry name" value="DENTIN MATRIX PROTEIN 4 PROTEIN FAM20"/>
    <property type="match status" value="1"/>
</dbReference>
<keyword evidence="5" id="KW-0325">Glycoprotein</keyword>
<dbReference type="GO" id="GO:0005794">
    <property type="term" value="C:Golgi apparatus"/>
    <property type="evidence" value="ECO:0007669"/>
    <property type="project" value="UniProtKB-SubCell"/>
</dbReference>
<keyword evidence="3" id="KW-0333">Golgi apparatus</keyword>
<feature type="domain" description="FAM20 C-terminal" evidence="10">
    <location>
        <begin position="343"/>
        <end position="555"/>
    </location>
</feature>
<gene>
    <name evidence="11" type="ORF">LSH36_170g02006</name>
</gene>
<accession>A0AAD9N6C6</accession>
<dbReference type="GO" id="GO:0046872">
    <property type="term" value="F:metal ion binding"/>
    <property type="evidence" value="ECO:0007669"/>
    <property type="project" value="UniProtKB-KW"/>
</dbReference>
<feature type="binding site" evidence="7">
    <location>
        <position position="469"/>
    </location>
    <ligand>
        <name>ATP</name>
        <dbReference type="ChEBI" id="CHEBI:30616"/>
    </ligand>
</feature>
<comment type="similarity">
    <text evidence="2">Belongs to the FAM20 family.</text>
</comment>
<keyword evidence="12" id="KW-1185">Reference proteome</keyword>
<comment type="subcellular location">
    <subcellularLocation>
        <location evidence="1">Golgi apparatus</location>
    </subcellularLocation>
</comment>